<dbReference type="PROSITE" id="PS51192">
    <property type="entry name" value="HELICASE_ATP_BIND_1"/>
    <property type="match status" value="1"/>
</dbReference>
<dbReference type="InterPro" id="IPR058621">
    <property type="entry name" value="SH3_HelY"/>
</dbReference>
<dbReference type="Pfam" id="PF21408">
    <property type="entry name" value="MTR4-like_stalk"/>
    <property type="match status" value="1"/>
</dbReference>
<organism evidence="8 9">
    <name type="scientific">Zhihengliuella alba</name>
    <dbReference type="NCBI Taxonomy" id="547018"/>
    <lineage>
        <taxon>Bacteria</taxon>
        <taxon>Bacillati</taxon>
        <taxon>Actinomycetota</taxon>
        <taxon>Actinomycetes</taxon>
        <taxon>Micrococcales</taxon>
        <taxon>Micrococcaceae</taxon>
        <taxon>Zhihengliuella</taxon>
    </lineage>
</organism>
<dbReference type="Gene3D" id="3.40.50.300">
    <property type="entry name" value="P-loop containing nucleotide triphosphate hydrolases"/>
    <property type="match status" value="2"/>
</dbReference>
<evidence type="ECO:0000256" key="1">
    <source>
        <dbReference type="ARBA" id="ARBA00022741"/>
    </source>
</evidence>
<dbReference type="Gene3D" id="1.10.3380.30">
    <property type="match status" value="1"/>
</dbReference>
<dbReference type="Pfam" id="PF08148">
    <property type="entry name" value="DSHCT"/>
    <property type="match status" value="1"/>
</dbReference>
<feature type="compositionally biased region" description="Basic and acidic residues" evidence="5">
    <location>
        <begin position="280"/>
        <end position="290"/>
    </location>
</feature>
<dbReference type="EMBL" id="BAABCJ010000001">
    <property type="protein sequence ID" value="GAA3694409.1"/>
    <property type="molecule type" value="Genomic_DNA"/>
</dbReference>
<dbReference type="Pfam" id="PF26090">
    <property type="entry name" value="SH3_HelY"/>
    <property type="match status" value="1"/>
</dbReference>
<feature type="domain" description="Helicase C-terminal" evidence="7">
    <location>
        <begin position="303"/>
        <end position="499"/>
    </location>
</feature>
<keyword evidence="2" id="KW-0378">Hydrolase</keyword>
<dbReference type="PROSITE" id="PS51194">
    <property type="entry name" value="HELICASE_CTER"/>
    <property type="match status" value="1"/>
</dbReference>
<evidence type="ECO:0000259" key="7">
    <source>
        <dbReference type="PROSITE" id="PS51194"/>
    </source>
</evidence>
<evidence type="ECO:0000256" key="3">
    <source>
        <dbReference type="ARBA" id="ARBA00022806"/>
    </source>
</evidence>
<accession>A0ABP7CTS5</accession>
<dbReference type="InterPro" id="IPR027417">
    <property type="entry name" value="P-loop_NTPase"/>
</dbReference>
<dbReference type="InterPro" id="IPR011545">
    <property type="entry name" value="DEAD/DEAH_box_helicase_dom"/>
</dbReference>
<dbReference type="CDD" id="cd18795">
    <property type="entry name" value="SF2_C_Ski2"/>
    <property type="match status" value="1"/>
</dbReference>
<keyword evidence="9" id="KW-1185">Reference proteome</keyword>
<dbReference type="SMART" id="SM01142">
    <property type="entry name" value="DSHCT"/>
    <property type="match status" value="1"/>
</dbReference>
<protein>
    <submittedName>
        <fullName evidence="8">DEAD/DEAH box helicase</fullName>
    </submittedName>
</protein>
<feature type="domain" description="Helicase ATP-binding" evidence="6">
    <location>
        <begin position="43"/>
        <end position="201"/>
    </location>
</feature>
<dbReference type="InterPro" id="IPR001650">
    <property type="entry name" value="Helicase_C-like"/>
</dbReference>
<dbReference type="InterPro" id="IPR048392">
    <property type="entry name" value="MTR4-like_stalk"/>
</dbReference>
<keyword evidence="4" id="KW-0067">ATP-binding</keyword>
<evidence type="ECO:0000256" key="2">
    <source>
        <dbReference type="ARBA" id="ARBA00022801"/>
    </source>
</evidence>
<evidence type="ECO:0000313" key="9">
    <source>
        <dbReference type="Proteomes" id="UP001501536"/>
    </source>
</evidence>
<name>A0ABP7CTS5_9MICC</name>
<dbReference type="InterPro" id="IPR050699">
    <property type="entry name" value="RNA-DNA_Helicase"/>
</dbReference>
<feature type="region of interest" description="Disordered" evidence="5">
    <location>
        <begin position="267"/>
        <end position="290"/>
    </location>
</feature>
<evidence type="ECO:0000313" key="8">
    <source>
        <dbReference type="EMBL" id="GAA3694409.1"/>
    </source>
</evidence>
<reference evidence="9" key="1">
    <citation type="journal article" date="2019" name="Int. J. Syst. Evol. Microbiol.">
        <title>The Global Catalogue of Microorganisms (GCM) 10K type strain sequencing project: providing services to taxonomists for standard genome sequencing and annotation.</title>
        <authorList>
            <consortium name="The Broad Institute Genomics Platform"/>
            <consortium name="The Broad Institute Genome Sequencing Center for Infectious Disease"/>
            <person name="Wu L."/>
            <person name="Ma J."/>
        </authorList>
    </citation>
    <scope>NUCLEOTIDE SEQUENCE [LARGE SCALE GENOMIC DNA]</scope>
    <source>
        <strain evidence="9">JCM 16961</strain>
    </source>
</reference>
<dbReference type="SMART" id="SM00490">
    <property type="entry name" value="HELICc"/>
    <property type="match status" value="1"/>
</dbReference>
<dbReference type="PANTHER" id="PTHR12131">
    <property type="entry name" value="ATP-DEPENDENT RNA AND DNA HELICASE"/>
    <property type="match status" value="1"/>
</dbReference>
<comment type="caution">
    <text evidence="8">The sequence shown here is derived from an EMBL/GenBank/DDBJ whole genome shotgun (WGS) entry which is preliminary data.</text>
</comment>
<dbReference type="Proteomes" id="UP001501536">
    <property type="component" value="Unassembled WGS sequence"/>
</dbReference>
<evidence type="ECO:0000259" key="6">
    <source>
        <dbReference type="PROSITE" id="PS51192"/>
    </source>
</evidence>
<evidence type="ECO:0000256" key="4">
    <source>
        <dbReference type="ARBA" id="ARBA00022840"/>
    </source>
</evidence>
<dbReference type="SUPFAM" id="SSF52540">
    <property type="entry name" value="P-loop containing nucleoside triphosphate hydrolases"/>
    <property type="match status" value="1"/>
</dbReference>
<dbReference type="SMART" id="SM00487">
    <property type="entry name" value="DEXDc"/>
    <property type="match status" value="1"/>
</dbReference>
<gene>
    <name evidence="8" type="ORF">GCM10022377_03780</name>
</gene>
<dbReference type="PANTHER" id="PTHR12131:SF1">
    <property type="entry name" value="ATP-DEPENDENT RNA HELICASE SUPV3L1, MITOCHONDRIAL-RELATED"/>
    <property type="match status" value="1"/>
</dbReference>
<keyword evidence="3 8" id="KW-0347">Helicase</keyword>
<dbReference type="InterPro" id="IPR012961">
    <property type="entry name" value="Ski2/MTR4_C"/>
</dbReference>
<keyword evidence="1" id="KW-0547">Nucleotide-binding</keyword>
<dbReference type="GO" id="GO:0004386">
    <property type="term" value="F:helicase activity"/>
    <property type="evidence" value="ECO:0007669"/>
    <property type="project" value="UniProtKB-KW"/>
</dbReference>
<sequence length="941" mass="104513">MSMESPAERYAAAKQRAAEAKTELHGFRHGLGFELDPFQIEACQAVEAGRGVLVAAPTGAGKTVVGEFAIHLALSRGQKAFYTTPIKALSNQKYADLAARHGSERVGLLTGDTSINPEADVVVMTTEVLRNMLYADSDTLVGLGFVVMDEVHYLADKFRGAVWEEVIIHLPDSVQVISLSATVSNAEEFGGWLDTVRGDTAIVVSEHRPIPLWQHVMAGGRIIDLFAEDLAFDQVADDLGEGGDGDIRAMVNPELLKLAQRDLRSGFRSTRPQRGRGGRRPADRRPDEGVQKFRMSRPEMILSLDRAALLPAIVFIFSRKGCDAAVDQCVRSGLSLTTAREAEEIQRAVDAVAYELPKDDLEILGFWSWREGLIQGFAAHHAGMLPIFKELVEQLFARGLVKAVFATETLALGVNMPARSVVLEKLEKFNGEEHVTITAGEYTQLTGRAGRRGIDVEGHAVVLWQPGTDPTAVAGLASRRTYPLNSSFRPTYNMSLNLFSQFGRDRARSILESSFAQFQADRSVVGLAKQVRSREESLAGYRKAMECHLGDFEEYAKLRYQLSQAEKDASRSANRARASAAERSLEQLAVGDVVQVHGPRRLGRCVVIQLSDGRDPAPTVLTEDKHVRRLHAADLDGPVDIVSRIKVPKSFTGRSPKERKDLAASLRNAVHDHRPPRRDAVGFDYGPDSRHEERITALRRKLKRHPCHGCGEREDHARWAERWWKLRAERDRLVAQINGRTNTIAKTFDRVCSVLDAYDYLHTDPESGAIHTTPAGDRLRRIYGERDLLISLVMESGALYELDAAELAAFITTLVYQAKREDNGVHPKLPSRRMGAAWETAVKCWSDLTDAEEQHRLPETAEPESGLVWPMYKWVRGQDLKECLRGVDFAAGDFVRWAKQVIDTLDQLAKVPDTAPRFAPTCRQAIELVRRGVVAYSSVTD</sequence>
<dbReference type="InterPro" id="IPR014001">
    <property type="entry name" value="Helicase_ATP-bd"/>
</dbReference>
<proteinExistence type="predicted"/>
<dbReference type="Pfam" id="PF00270">
    <property type="entry name" value="DEAD"/>
    <property type="match status" value="1"/>
</dbReference>
<evidence type="ECO:0000256" key="5">
    <source>
        <dbReference type="SAM" id="MobiDB-lite"/>
    </source>
</evidence>